<feature type="signal peptide" evidence="1">
    <location>
        <begin position="1"/>
        <end position="21"/>
    </location>
</feature>
<reference evidence="2 3" key="1">
    <citation type="submission" date="2020-08" db="EMBL/GenBank/DDBJ databases">
        <title>Genomic Encyclopedia of Type Strains, Phase IV (KMG-IV): sequencing the most valuable type-strain genomes for metagenomic binning, comparative biology and taxonomic classification.</title>
        <authorList>
            <person name="Goeker M."/>
        </authorList>
    </citation>
    <scope>NUCLEOTIDE SEQUENCE [LARGE SCALE GENOMIC DNA]</scope>
    <source>
        <strain evidence="2 3">DSM 100397</strain>
    </source>
</reference>
<gene>
    <name evidence="2" type="ORF">GGR22_000267</name>
</gene>
<accession>A0ABR6DLC2</accession>
<comment type="caution">
    <text evidence="2">The sequence shown here is derived from an EMBL/GenBank/DDBJ whole genome shotgun (WGS) entry which is preliminary data.</text>
</comment>
<evidence type="ECO:0000313" key="3">
    <source>
        <dbReference type="Proteomes" id="UP000555003"/>
    </source>
</evidence>
<proteinExistence type="predicted"/>
<organism evidence="2 3">
    <name type="scientific">Flavobacterium gossypii</name>
    <dbReference type="NCBI Taxonomy" id="1646119"/>
    <lineage>
        <taxon>Bacteria</taxon>
        <taxon>Pseudomonadati</taxon>
        <taxon>Bacteroidota</taxon>
        <taxon>Flavobacteriia</taxon>
        <taxon>Flavobacteriales</taxon>
        <taxon>Flavobacteriaceae</taxon>
        <taxon>Flavobacterium</taxon>
    </lineage>
</organism>
<dbReference type="EMBL" id="JACJIS010000001">
    <property type="protein sequence ID" value="MBA9072141.1"/>
    <property type="molecule type" value="Genomic_DNA"/>
</dbReference>
<dbReference type="Proteomes" id="UP000555003">
    <property type="component" value="Unassembled WGS sequence"/>
</dbReference>
<protein>
    <recommendedName>
        <fullName evidence="4">Copper resistance protein NlpE</fullName>
    </recommendedName>
</protein>
<name>A0ABR6DLC2_9FLAO</name>
<evidence type="ECO:0000256" key="1">
    <source>
        <dbReference type="SAM" id="SignalP"/>
    </source>
</evidence>
<feature type="chain" id="PRO_5046264268" description="Copper resistance protein NlpE" evidence="1">
    <location>
        <begin position="22"/>
        <end position="155"/>
    </location>
</feature>
<dbReference type="RefSeq" id="WP_182492264.1">
    <property type="nucleotide sequence ID" value="NZ_JACJIS010000001.1"/>
</dbReference>
<keyword evidence="1" id="KW-0732">Signal</keyword>
<keyword evidence="3" id="KW-1185">Reference proteome</keyword>
<dbReference type="PROSITE" id="PS51257">
    <property type="entry name" value="PROKAR_LIPOPROTEIN"/>
    <property type="match status" value="1"/>
</dbReference>
<evidence type="ECO:0008006" key="4">
    <source>
        <dbReference type="Google" id="ProtNLM"/>
    </source>
</evidence>
<sequence>MKTRFLVLGMIISLAACNKKAEDTQVVTEPEMEQPEITAPAKECYEYANGKDTISLSLAITNGNNVSGDLKYALFEKDGNTGTFTGMFKGDTLYADYTFQSEGMTSVREAVFLRKGDALLQGFGDITEKDNKQVFKDKKSVKFDEKMALKKIACE</sequence>
<evidence type="ECO:0000313" key="2">
    <source>
        <dbReference type="EMBL" id="MBA9072141.1"/>
    </source>
</evidence>